<evidence type="ECO:0000256" key="4">
    <source>
        <dbReference type="RuleBase" id="RU362073"/>
    </source>
</evidence>
<dbReference type="PRINTS" id="PR00207">
    <property type="entry name" value="FLAGELLIN"/>
</dbReference>
<evidence type="ECO:0000256" key="3">
    <source>
        <dbReference type="ARBA" id="ARBA00023143"/>
    </source>
</evidence>
<evidence type="ECO:0000256" key="2">
    <source>
        <dbReference type="ARBA" id="ARBA00022525"/>
    </source>
</evidence>
<feature type="region of interest" description="Disordered" evidence="5">
    <location>
        <begin position="1"/>
        <end position="21"/>
    </location>
</feature>
<proteinExistence type="inferred from homology"/>
<dbReference type="AlphaFoldDB" id="A0A3A6TTM2"/>
<dbReference type="OrthoDB" id="9796789at2"/>
<dbReference type="InterPro" id="IPR001492">
    <property type="entry name" value="Flagellin"/>
</dbReference>
<dbReference type="InterPro" id="IPR046358">
    <property type="entry name" value="Flagellin_C"/>
</dbReference>
<dbReference type="Pfam" id="PF00669">
    <property type="entry name" value="Flagellin_N"/>
    <property type="match status" value="1"/>
</dbReference>
<comment type="function">
    <text evidence="4">Flagellin is the subunit protein which polymerizes to form the filaments of bacterial flagella.</text>
</comment>
<keyword evidence="3 4" id="KW-0975">Bacterial flagellum</keyword>
<dbReference type="PANTHER" id="PTHR42792:SF2">
    <property type="entry name" value="FLAGELLIN"/>
    <property type="match status" value="1"/>
</dbReference>
<dbReference type="Pfam" id="PF00700">
    <property type="entry name" value="Flagellin_C"/>
    <property type="match status" value="1"/>
</dbReference>
<dbReference type="GO" id="GO:0009288">
    <property type="term" value="C:bacterial-type flagellum"/>
    <property type="evidence" value="ECO:0007669"/>
    <property type="project" value="UniProtKB-SubCell"/>
</dbReference>
<comment type="caution">
    <text evidence="8">The sequence shown here is derived from an EMBL/GenBank/DDBJ whole genome shotgun (WGS) entry which is preliminary data.</text>
</comment>
<dbReference type="InterPro" id="IPR001029">
    <property type="entry name" value="Flagellin_N"/>
</dbReference>
<protein>
    <recommendedName>
        <fullName evidence="4">Flagellin</fullName>
    </recommendedName>
</protein>
<keyword evidence="8" id="KW-0966">Cell projection</keyword>
<dbReference type="Proteomes" id="UP000273022">
    <property type="component" value="Unassembled WGS sequence"/>
</dbReference>
<comment type="subcellular location">
    <subcellularLocation>
        <location evidence="4">Secreted</location>
    </subcellularLocation>
    <subcellularLocation>
        <location evidence="4">Bacterial flagellum</location>
    </subcellularLocation>
</comment>
<organism evidence="8 9">
    <name type="scientific">Parashewanella spongiae</name>
    <dbReference type="NCBI Taxonomy" id="342950"/>
    <lineage>
        <taxon>Bacteria</taxon>
        <taxon>Pseudomonadati</taxon>
        <taxon>Pseudomonadota</taxon>
        <taxon>Gammaproteobacteria</taxon>
        <taxon>Alteromonadales</taxon>
        <taxon>Shewanellaceae</taxon>
        <taxon>Parashewanella</taxon>
    </lineage>
</organism>
<sequence length="522" mass="53195">MPITVNTNVTSMRAQGNTNRANNMVAQSMQRLSSGLRINSAKDDAAGLAISNRLTSQMRGLDVAQRNANDGISIAQTAEGAMQESTNILQRMRDLSLQSANGSNSNSDRVNMQKEIAALQSELTRISDTTRFGDIKLLDGNFGSRSFQVGANANETIGISLQNIASNAIGRSVLGVTGNATQTISGNSASTTLTLGTDDTTITIGAIGASGSLDASGLADAINSVDGISGVAVTGGVVTPASNTVNPATNTLNLSGLTSSLVGNETLDLVIGTGLSQVTVNLNAGNTDTIANLESAISTAIAGVAGNPYSSAVSGTSIDITSTDTATAFTVVANNYVDETNGSPNGTLDLGLTIGGTAIGGATTTGTGNSTIVASTTNTTPASRTDFSVDFTNAKVDEGTTALELDNSAVTLATTASLLGVNTIDIGTDTGAQNALEIIDAAIKSIDENRADLGAIQNRLGHTISNLGNIQNNVADSRSRILDVDFAKETANMTKQQILLQTSTAMLSQANQIPQIALSLLQ</sequence>
<feature type="domain" description="Flagellin N-terminal" evidence="6">
    <location>
        <begin position="5"/>
        <end position="141"/>
    </location>
</feature>
<dbReference type="EMBL" id="QYYH01000001">
    <property type="protein sequence ID" value="RJY19575.1"/>
    <property type="molecule type" value="Genomic_DNA"/>
</dbReference>
<dbReference type="PANTHER" id="PTHR42792">
    <property type="entry name" value="FLAGELLIN"/>
    <property type="match status" value="1"/>
</dbReference>
<evidence type="ECO:0000313" key="9">
    <source>
        <dbReference type="Proteomes" id="UP000273022"/>
    </source>
</evidence>
<dbReference type="GO" id="GO:0005576">
    <property type="term" value="C:extracellular region"/>
    <property type="evidence" value="ECO:0007669"/>
    <property type="project" value="UniProtKB-SubCell"/>
</dbReference>
<dbReference type="GO" id="GO:0005198">
    <property type="term" value="F:structural molecule activity"/>
    <property type="evidence" value="ECO:0007669"/>
    <property type="project" value="UniProtKB-UniRule"/>
</dbReference>
<dbReference type="Gene3D" id="6.10.10.10">
    <property type="entry name" value="Flagellar export chaperone, C-terminal domain"/>
    <property type="match status" value="1"/>
</dbReference>
<dbReference type="RefSeq" id="WP_121851655.1">
    <property type="nucleotide sequence ID" value="NZ_CP037952.1"/>
</dbReference>
<evidence type="ECO:0000259" key="7">
    <source>
        <dbReference type="Pfam" id="PF00700"/>
    </source>
</evidence>
<gene>
    <name evidence="8" type="ORF">D5R81_00280</name>
</gene>
<keyword evidence="2 4" id="KW-0964">Secreted</keyword>
<comment type="similarity">
    <text evidence="1 4">Belongs to the bacterial flagellin family.</text>
</comment>
<evidence type="ECO:0000256" key="1">
    <source>
        <dbReference type="ARBA" id="ARBA00005709"/>
    </source>
</evidence>
<dbReference type="InterPro" id="IPR042187">
    <property type="entry name" value="Flagellin_C_sub2"/>
</dbReference>
<name>A0A3A6TTM2_9GAMM</name>
<keyword evidence="8" id="KW-0969">Cilium</keyword>
<keyword evidence="8" id="KW-0282">Flagellum</keyword>
<reference evidence="8 9" key="1">
    <citation type="submission" date="2018-09" db="EMBL/GenBank/DDBJ databases">
        <title>Phylogeny of the Shewanellaceae, and recommendation for two new genera, Pseudoshewanella and Parashewanella.</title>
        <authorList>
            <person name="Wang G."/>
        </authorList>
    </citation>
    <scope>NUCLEOTIDE SEQUENCE [LARGE SCALE GENOMIC DNA]</scope>
    <source>
        <strain evidence="8 9">KCTC 22492</strain>
    </source>
</reference>
<dbReference type="SUPFAM" id="SSF64518">
    <property type="entry name" value="Phase 1 flagellin"/>
    <property type="match status" value="1"/>
</dbReference>
<feature type="domain" description="Flagellin C-terminal" evidence="7">
    <location>
        <begin position="436"/>
        <end position="521"/>
    </location>
</feature>
<dbReference type="Gene3D" id="2.170.280.10">
    <property type="entry name" value="f41 fragment of flagellin, middle domain"/>
    <property type="match status" value="1"/>
</dbReference>
<evidence type="ECO:0000256" key="5">
    <source>
        <dbReference type="SAM" id="MobiDB-lite"/>
    </source>
</evidence>
<accession>A0A3A6TTM2</accession>
<dbReference type="Gene3D" id="2.30.220.10">
    <property type="entry name" value="f41 fragment of flagellin, C-terminal domain"/>
    <property type="match status" value="1"/>
</dbReference>
<keyword evidence="9" id="KW-1185">Reference proteome</keyword>
<evidence type="ECO:0000313" key="8">
    <source>
        <dbReference type="EMBL" id="RJY19575.1"/>
    </source>
</evidence>
<dbReference type="Gene3D" id="1.20.1330.10">
    <property type="entry name" value="f41 fragment of flagellin, N-terminal domain"/>
    <property type="match status" value="1"/>
</dbReference>
<evidence type="ECO:0000259" key="6">
    <source>
        <dbReference type="Pfam" id="PF00669"/>
    </source>
</evidence>